<dbReference type="STRING" id="45351.A7RQN5"/>
<dbReference type="InterPro" id="IPR040238">
    <property type="entry name" value="TAL-like"/>
</dbReference>
<dbReference type="CDD" id="cd11413">
    <property type="entry name" value="bHLH_TS_TAL_LYL"/>
    <property type="match status" value="1"/>
</dbReference>
<organism evidence="5 6">
    <name type="scientific">Nematostella vectensis</name>
    <name type="common">Starlet sea anemone</name>
    <dbReference type="NCBI Taxonomy" id="45351"/>
    <lineage>
        <taxon>Eukaryota</taxon>
        <taxon>Metazoa</taxon>
        <taxon>Cnidaria</taxon>
        <taxon>Anthozoa</taxon>
        <taxon>Hexacorallia</taxon>
        <taxon>Actiniaria</taxon>
        <taxon>Edwardsiidae</taxon>
        <taxon>Nematostella</taxon>
    </lineage>
</organism>
<dbReference type="PANTHER" id="PTHR13864:SF15">
    <property type="entry name" value="T-CELL ACUTE LYMPHOCYTIC LEUKEMIA PROTEIN 1 HOMOLOG-RELATED"/>
    <property type="match status" value="1"/>
</dbReference>
<gene>
    <name evidence="5" type="ORF">NEMVEDRAFT_v1g200659</name>
</gene>
<protein>
    <recommendedName>
        <fullName evidence="4">BHLH domain-containing protein</fullName>
    </recommendedName>
</protein>
<keyword evidence="1" id="KW-0805">Transcription regulation</keyword>
<dbReference type="InterPro" id="IPR036638">
    <property type="entry name" value="HLH_DNA-bd_sf"/>
</dbReference>
<dbReference type="HOGENOM" id="CLU_1449344_0_0_1"/>
<dbReference type="SUPFAM" id="SSF47459">
    <property type="entry name" value="HLH, helix-loop-helix DNA-binding domain"/>
    <property type="match status" value="1"/>
</dbReference>
<dbReference type="EMBL" id="DS469529">
    <property type="protein sequence ID" value="EDO46140.1"/>
    <property type="molecule type" value="Genomic_DNA"/>
</dbReference>
<keyword evidence="2" id="KW-0238">DNA-binding</keyword>
<sequence>MGKIEMLSHPIPGKSVQTARYVRPRNHCGLNKGIPSIVAIHRGGAGSAKRRVPRVEHCRQDNSSFHKRLFTNSRERWRQYQVNLAFAELRKLLPTYPPDKKLSKHEILRSTMKYIKFLDGLLQEMQREAENKCVECGELPEKSATADKIKIETQAPYLHAINIDTLTPKIRLVESTEGSSNSNDSIT</sequence>
<dbReference type="Proteomes" id="UP000001593">
    <property type="component" value="Unassembled WGS sequence"/>
</dbReference>
<dbReference type="Pfam" id="PF00010">
    <property type="entry name" value="HLH"/>
    <property type="match status" value="1"/>
</dbReference>
<dbReference type="GO" id="GO:0000978">
    <property type="term" value="F:RNA polymerase II cis-regulatory region sequence-specific DNA binding"/>
    <property type="evidence" value="ECO:0000318"/>
    <property type="project" value="GO_Central"/>
</dbReference>
<evidence type="ECO:0000313" key="6">
    <source>
        <dbReference type="Proteomes" id="UP000001593"/>
    </source>
</evidence>
<name>A7RQN5_NEMVE</name>
<keyword evidence="3" id="KW-0804">Transcription</keyword>
<dbReference type="Gene3D" id="4.10.280.10">
    <property type="entry name" value="Helix-loop-helix DNA-binding domain"/>
    <property type="match status" value="1"/>
</dbReference>
<proteinExistence type="predicted"/>
<dbReference type="PROSITE" id="PS50888">
    <property type="entry name" value="BHLH"/>
    <property type="match status" value="1"/>
</dbReference>
<dbReference type="SMART" id="SM00353">
    <property type="entry name" value="HLH"/>
    <property type="match status" value="1"/>
</dbReference>
<dbReference type="PANTHER" id="PTHR13864">
    <property type="entry name" value="T-CELL ACUTE LYMPHOCYTIC LEUKEMIA/STEM CELL LEUKEMIA-RELATED"/>
    <property type="match status" value="1"/>
</dbReference>
<feature type="domain" description="BHLH" evidence="4">
    <location>
        <begin position="66"/>
        <end position="118"/>
    </location>
</feature>
<dbReference type="OrthoDB" id="10069510at2759"/>
<dbReference type="PhylomeDB" id="A7RQN5"/>
<accession>A7RQN5</accession>
<dbReference type="GO" id="GO:0046983">
    <property type="term" value="F:protein dimerization activity"/>
    <property type="evidence" value="ECO:0007669"/>
    <property type="project" value="InterPro"/>
</dbReference>
<reference evidence="5 6" key="1">
    <citation type="journal article" date="2007" name="Science">
        <title>Sea anemone genome reveals ancestral eumetazoan gene repertoire and genomic organization.</title>
        <authorList>
            <person name="Putnam N.H."/>
            <person name="Srivastava M."/>
            <person name="Hellsten U."/>
            <person name="Dirks B."/>
            <person name="Chapman J."/>
            <person name="Salamov A."/>
            <person name="Terry A."/>
            <person name="Shapiro H."/>
            <person name="Lindquist E."/>
            <person name="Kapitonov V.V."/>
            <person name="Jurka J."/>
            <person name="Genikhovich G."/>
            <person name="Grigoriev I.V."/>
            <person name="Lucas S.M."/>
            <person name="Steele R.E."/>
            <person name="Finnerty J.R."/>
            <person name="Technau U."/>
            <person name="Martindale M.Q."/>
            <person name="Rokhsar D.S."/>
        </authorList>
    </citation>
    <scope>NUCLEOTIDE SEQUENCE [LARGE SCALE GENOMIC DNA]</scope>
    <source>
        <strain evidence="6">CH2 X CH6</strain>
    </source>
</reference>
<dbReference type="GO" id="GO:0006357">
    <property type="term" value="P:regulation of transcription by RNA polymerase II"/>
    <property type="evidence" value="ECO:0000318"/>
    <property type="project" value="GO_Central"/>
</dbReference>
<dbReference type="FunCoup" id="A7RQN5">
    <property type="interactions" value="3"/>
</dbReference>
<evidence type="ECO:0000259" key="4">
    <source>
        <dbReference type="PROSITE" id="PS50888"/>
    </source>
</evidence>
<evidence type="ECO:0000256" key="2">
    <source>
        <dbReference type="ARBA" id="ARBA00023125"/>
    </source>
</evidence>
<dbReference type="FunFam" id="4.10.280.10:FF:000015">
    <property type="entry name" value="T-cell acute lymphocytic leukemia 1"/>
    <property type="match status" value="1"/>
</dbReference>
<dbReference type="AlphaFoldDB" id="A7RQN5"/>
<evidence type="ECO:0000256" key="3">
    <source>
        <dbReference type="ARBA" id="ARBA00023163"/>
    </source>
</evidence>
<evidence type="ECO:0000256" key="1">
    <source>
        <dbReference type="ARBA" id="ARBA00023015"/>
    </source>
</evidence>
<dbReference type="InParanoid" id="A7RQN5"/>
<keyword evidence="6" id="KW-1185">Reference proteome</keyword>
<dbReference type="GO" id="GO:0000981">
    <property type="term" value="F:DNA-binding transcription factor activity, RNA polymerase II-specific"/>
    <property type="evidence" value="ECO:0000318"/>
    <property type="project" value="GO_Central"/>
</dbReference>
<dbReference type="InterPro" id="IPR011598">
    <property type="entry name" value="bHLH_dom"/>
</dbReference>
<dbReference type="eggNOG" id="KOG4029">
    <property type="taxonomic scope" value="Eukaryota"/>
</dbReference>
<evidence type="ECO:0000313" key="5">
    <source>
        <dbReference type="EMBL" id="EDO46140.1"/>
    </source>
</evidence>